<accession>A0A6P2YJ70</accession>
<dbReference type="EMBL" id="CABVQT010000007">
    <property type="protein sequence ID" value="VWD22203.1"/>
    <property type="molecule type" value="Genomic_DNA"/>
</dbReference>
<gene>
    <name evidence="1" type="ORF">BCO71171_03303</name>
</gene>
<reference evidence="1 2" key="1">
    <citation type="submission" date="2019-09" db="EMBL/GenBank/DDBJ databases">
        <authorList>
            <person name="Depoorter E."/>
        </authorList>
    </citation>
    <scope>NUCLEOTIDE SEQUENCE [LARGE SCALE GENOMIC DNA]</scope>
    <source>
        <strain evidence="1">R-71171</strain>
    </source>
</reference>
<evidence type="ECO:0000313" key="1">
    <source>
        <dbReference type="EMBL" id="VWD22203.1"/>
    </source>
</evidence>
<evidence type="ECO:0000313" key="2">
    <source>
        <dbReference type="Proteomes" id="UP000494182"/>
    </source>
</evidence>
<proteinExistence type="predicted"/>
<sequence length="70" mass="7278">MPAEAVDWYPIATALPLPLAVANEPIEMFPAWEAVDCWPIATLWSALAVATPSATLPPPAALALTPIAVA</sequence>
<protein>
    <submittedName>
        <fullName evidence="1">Uncharacterized protein</fullName>
    </submittedName>
</protein>
<dbReference type="Proteomes" id="UP000494182">
    <property type="component" value="Unassembled WGS sequence"/>
</dbReference>
<name>A0A6P2YJ70_9BURK</name>
<dbReference type="AlphaFoldDB" id="A0A6P2YJ70"/>
<organism evidence="1 2">
    <name type="scientific">Burkholderia contaminans</name>
    <dbReference type="NCBI Taxonomy" id="488447"/>
    <lineage>
        <taxon>Bacteria</taxon>
        <taxon>Pseudomonadati</taxon>
        <taxon>Pseudomonadota</taxon>
        <taxon>Betaproteobacteria</taxon>
        <taxon>Burkholderiales</taxon>
        <taxon>Burkholderiaceae</taxon>
        <taxon>Burkholderia</taxon>
        <taxon>Burkholderia cepacia complex</taxon>
    </lineage>
</organism>